<dbReference type="EMBL" id="LNIX01000003">
    <property type="protein sequence ID" value="OXA58532.1"/>
    <property type="molecule type" value="Genomic_DNA"/>
</dbReference>
<dbReference type="SUPFAM" id="SSF52047">
    <property type="entry name" value="RNI-like"/>
    <property type="match status" value="1"/>
</dbReference>
<dbReference type="Proteomes" id="UP000198287">
    <property type="component" value="Unassembled WGS sequence"/>
</dbReference>
<evidence type="ECO:0000313" key="2">
    <source>
        <dbReference type="EMBL" id="OXA58532.1"/>
    </source>
</evidence>
<dbReference type="PROSITE" id="PS50097">
    <property type="entry name" value="BTB"/>
    <property type="match status" value="1"/>
</dbReference>
<dbReference type="OMA" id="YTDEIEM"/>
<feature type="domain" description="BTB" evidence="1">
    <location>
        <begin position="34"/>
        <end position="102"/>
    </location>
</feature>
<dbReference type="InterPro" id="IPR011333">
    <property type="entry name" value="SKP1/BTB/POZ_sf"/>
</dbReference>
<dbReference type="Gene3D" id="1.25.40.420">
    <property type="match status" value="1"/>
</dbReference>
<dbReference type="SMART" id="SM00225">
    <property type="entry name" value="BTB"/>
    <property type="match status" value="1"/>
</dbReference>
<proteinExistence type="predicted"/>
<organism evidence="2 3">
    <name type="scientific">Folsomia candida</name>
    <name type="common">Springtail</name>
    <dbReference type="NCBI Taxonomy" id="158441"/>
    <lineage>
        <taxon>Eukaryota</taxon>
        <taxon>Metazoa</taxon>
        <taxon>Ecdysozoa</taxon>
        <taxon>Arthropoda</taxon>
        <taxon>Hexapoda</taxon>
        <taxon>Collembola</taxon>
        <taxon>Entomobryomorpha</taxon>
        <taxon>Isotomoidea</taxon>
        <taxon>Isotomidae</taxon>
        <taxon>Proisotominae</taxon>
        <taxon>Folsomia</taxon>
    </lineage>
</organism>
<name>A0A226ELK5_FOLCA</name>
<dbReference type="Gene3D" id="3.80.10.10">
    <property type="entry name" value="Ribonuclease Inhibitor"/>
    <property type="match status" value="1"/>
</dbReference>
<keyword evidence="3" id="KW-1185">Reference proteome</keyword>
<evidence type="ECO:0000259" key="1">
    <source>
        <dbReference type="PROSITE" id="PS50097"/>
    </source>
</evidence>
<dbReference type="InterPro" id="IPR000210">
    <property type="entry name" value="BTB/POZ_dom"/>
</dbReference>
<dbReference type="SMART" id="SM00875">
    <property type="entry name" value="BACK"/>
    <property type="match status" value="1"/>
</dbReference>
<sequence>MGKNLEQPDDQLYWRDKRLRDRLGFALEHDKLYKDIHFLLGKQEIRISAHKLILRLSSVVFENIITAHEQQGIDEIRLPNTSPEVFRKLLKFVYTDEIEMFDLSKFLDAAREFGFSKLDEQVLQVLKKTKLNVDNAAYLLDIGKQMNDKELESNSLNYIVNNGKQVLNSSSFVQISHLGLCQILLEDRLAVDELEVFKSTMRWAEFQCTKSTLSPSSENIREVLKDARLYIRYFQIDYEDFLSQVKPTGILASSEFIQVCKHFADPTVNLLGLPIKPRAVLPSVQKKQIIKQNIEYDDMIPAKLAKVDDKISNGPPPPEDDRTTEFRMFSTFIDFRELLDSIQQRYGVSKVILHDVIVQNAECYRGRRVHLPNLDTFYFYLKPDDPALAPPALLPDRSFMCGLSSKDFLFFEKNRIVPWEFKDLWGLGIEILLHVKGLRILDINQSRKELTLSFPHVVEAAEIFYSLTEETELKSLCVTASNFAEVEDAYISSMDLCSVFSATSNKLTTLVLQGVEFKNPISAIKFINLFPNLKYLSLYIVNNISIDFQIDLQQRATLEKITLSKVDIKTYKKRKGVIPFVKCEELYLDVCSWPPVFGEHFSLLFPNLRKVVIRSMGHCRCSARLFTELLEIKPLKHIAICTYPGPEDPAFNNPNLNIFLPPNGVSKKAVFNFLTKAGVQLNAEGPEVPNFILEKNFDANKWKTIPDAENDLLDQMHFELSMLDRFFDDRYITKLVH</sequence>
<dbReference type="SUPFAM" id="SSF54695">
    <property type="entry name" value="POZ domain"/>
    <property type="match status" value="1"/>
</dbReference>
<evidence type="ECO:0000313" key="3">
    <source>
        <dbReference type="Proteomes" id="UP000198287"/>
    </source>
</evidence>
<dbReference type="InterPro" id="IPR032675">
    <property type="entry name" value="LRR_dom_sf"/>
</dbReference>
<dbReference type="PANTHER" id="PTHR45774">
    <property type="entry name" value="BTB/POZ DOMAIN-CONTAINING"/>
    <property type="match status" value="1"/>
</dbReference>
<dbReference type="OrthoDB" id="45365at2759"/>
<dbReference type="AlphaFoldDB" id="A0A226ELK5"/>
<protein>
    <submittedName>
        <fullName evidence="2">BTB/POZ domain-containing protein 2</fullName>
    </submittedName>
</protein>
<dbReference type="Gene3D" id="3.30.710.10">
    <property type="entry name" value="Potassium Channel Kv1.1, Chain A"/>
    <property type="match status" value="1"/>
</dbReference>
<dbReference type="Pfam" id="PF00651">
    <property type="entry name" value="BTB"/>
    <property type="match status" value="1"/>
</dbReference>
<gene>
    <name evidence="2" type="ORF">Fcan01_06948</name>
</gene>
<reference evidence="2 3" key="1">
    <citation type="submission" date="2015-12" db="EMBL/GenBank/DDBJ databases">
        <title>The genome of Folsomia candida.</title>
        <authorList>
            <person name="Faddeeva A."/>
            <person name="Derks M.F."/>
            <person name="Anvar Y."/>
            <person name="Smit S."/>
            <person name="Van Straalen N."/>
            <person name="Roelofs D."/>
        </authorList>
    </citation>
    <scope>NUCLEOTIDE SEQUENCE [LARGE SCALE GENOMIC DNA]</scope>
    <source>
        <strain evidence="2 3">VU population</strain>
        <tissue evidence="2">Whole body</tissue>
    </source>
</reference>
<dbReference type="Pfam" id="PF07707">
    <property type="entry name" value="BACK"/>
    <property type="match status" value="1"/>
</dbReference>
<dbReference type="InterPro" id="IPR011705">
    <property type="entry name" value="BACK"/>
</dbReference>
<dbReference type="PANTHER" id="PTHR45774:SF3">
    <property type="entry name" value="BTB (POZ) DOMAIN-CONTAINING 2B-RELATED"/>
    <property type="match status" value="1"/>
</dbReference>
<comment type="caution">
    <text evidence="2">The sequence shown here is derived from an EMBL/GenBank/DDBJ whole genome shotgun (WGS) entry which is preliminary data.</text>
</comment>
<accession>A0A226ELK5</accession>